<keyword evidence="3" id="KW-1185">Reference proteome</keyword>
<evidence type="ECO:0000256" key="1">
    <source>
        <dbReference type="SAM" id="SignalP"/>
    </source>
</evidence>
<dbReference type="EMBL" id="CP014841">
    <property type="protein sequence ID" value="AND70800.1"/>
    <property type="molecule type" value="Genomic_DNA"/>
</dbReference>
<dbReference type="SUPFAM" id="SSF74653">
    <property type="entry name" value="TolA/TonB C-terminal domain"/>
    <property type="match status" value="1"/>
</dbReference>
<dbReference type="KEGG" id="dtx:ATSB10_33460"/>
<evidence type="ECO:0000313" key="3">
    <source>
        <dbReference type="Proteomes" id="UP000077255"/>
    </source>
</evidence>
<dbReference type="AlphaFoldDB" id="A0A160N4F0"/>
<evidence type="ECO:0008006" key="4">
    <source>
        <dbReference type="Google" id="ProtNLM"/>
    </source>
</evidence>
<gene>
    <name evidence="2" type="ORF">ATSB10_33460</name>
</gene>
<feature type="signal peptide" evidence="1">
    <location>
        <begin position="1"/>
        <end position="21"/>
    </location>
</feature>
<dbReference type="Proteomes" id="UP000077255">
    <property type="component" value="Chromosome"/>
</dbReference>
<sequence>MMKRTALILLGSLVACGVAHADARAVRRTAEASMLVTGHVQVKPDGTMQGYTIDHWQALPAPVQALIGRLLPHWTFQPTGSDSQVVDSSMSLRVLARPQDDGSYKLTIAGSSFGGPPNPGEAVALLTRRAPFYPRGAAKAGVSGTVYLLVQVGRDGHVLDAIAEQVNLDQYGTELQMRYFRRLLADASLDAAHAWTFRVPTVGPRAGAPFWVARIPVHFNLGGEGGPGKDLAYGHWQRYIPGPREQAPWAGKRLAGGAPDAVPNGSTQTLGAGLRLKSPMGS</sequence>
<dbReference type="PROSITE" id="PS51257">
    <property type="entry name" value="PROKAR_LIPOPROTEIN"/>
    <property type="match status" value="1"/>
</dbReference>
<protein>
    <recommendedName>
        <fullName evidence="4">TonB C-terminal domain-containing protein</fullName>
    </recommendedName>
</protein>
<evidence type="ECO:0000313" key="2">
    <source>
        <dbReference type="EMBL" id="AND70800.1"/>
    </source>
</evidence>
<proteinExistence type="predicted"/>
<feature type="chain" id="PRO_5007817695" description="TonB C-terminal domain-containing protein" evidence="1">
    <location>
        <begin position="22"/>
        <end position="282"/>
    </location>
</feature>
<keyword evidence="1" id="KW-0732">Signal</keyword>
<dbReference type="Gene3D" id="3.30.1150.10">
    <property type="match status" value="1"/>
</dbReference>
<reference evidence="2 3" key="1">
    <citation type="submission" date="2016-02" db="EMBL/GenBank/DDBJ databases">
        <title>Complete genome sequencing and analysis of ATSB10, Dyella thiooxydans isolated from rhizosphere soil of sunflower (Helianthus annuus L.).</title>
        <authorList>
            <person name="Lee Y."/>
            <person name="Hwangbo K."/>
            <person name="Chung H."/>
            <person name="Yoo J."/>
            <person name="Kim K.Y."/>
            <person name="Sa T.M."/>
            <person name="Um Y."/>
            <person name="Madhaiyan M."/>
        </authorList>
    </citation>
    <scope>NUCLEOTIDE SEQUENCE [LARGE SCALE GENOMIC DNA]</scope>
    <source>
        <strain evidence="2 3">ATSB10</strain>
    </source>
</reference>
<dbReference type="STRING" id="445710.ATSB10_33460"/>
<organism evidence="2 3">
    <name type="scientific">Dyella thiooxydans</name>
    <dbReference type="NCBI Taxonomy" id="445710"/>
    <lineage>
        <taxon>Bacteria</taxon>
        <taxon>Pseudomonadati</taxon>
        <taxon>Pseudomonadota</taxon>
        <taxon>Gammaproteobacteria</taxon>
        <taxon>Lysobacterales</taxon>
        <taxon>Rhodanobacteraceae</taxon>
        <taxon>Dyella</taxon>
    </lineage>
</organism>
<accession>A0A160N4F0</accession>
<dbReference type="PATRIC" id="fig|445710.3.peg.3346"/>
<name>A0A160N4F0_9GAMM</name>